<dbReference type="RefSeq" id="YP_009284940.1">
    <property type="nucleotide sequence ID" value="NC_031053.1"/>
</dbReference>
<reference evidence="1 2" key="1">
    <citation type="submission" date="2015-04" db="EMBL/GenBank/DDBJ databases">
        <title>Complete Genome Sequence of K. pneumoniae Bacteriophage PKP126.</title>
        <authorList>
            <person name="Lee J.-H."/>
            <person name="Park E.-A."/>
            <person name="Lee D.-H."/>
        </authorList>
    </citation>
    <scope>NUCLEOTIDE SEQUENCE [LARGE SCALE GENOMIC DNA]</scope>
</reference>
<gene>
    <name evidence="1" type="ORF">PKP126_076</name>
</gene>
<evidence type="ECO:0000313" key="2">
    <source>
        <dbReference type="Proteomes" id="UP000203829"/>
    </source>
</evidence>
<dbReference type="OrthoDB" id="11571at10239"/>
<protein>
    <recommendedName>
        <fullName evidence="3">Capsid decoration protein</fullName>
    </recommendedName>
</protein>
<keyword evidence="2" id="KW-1185">Reference proteome</keyword>
<evidence type="ECO:0000313" key="1">
    <source>
        <dbReference type="EMBL" id="AKJ73013.1"/>
    </source>
</evidence>
<dbReference type="InterPro" id="IPR054438">
    <property type="entry name" value="Struct_cement_gp24/gp6"/>
</dbReference>
<dbReference type="KEGG" id="vg:29065142"/>
<proteinExistence type="predicted"/>
<dbReference type="Pfam" id="PF22758">
    <property type="entry name" value="Phage_cement"/>
    <property type="match status" value="1"/>
</dbReference>
<sequence>MAIPATYTRKRDICIPGQIADTSLYNIDGTCAAANDILTGVLVALSGGVVDGHKVVDTAKTADAVLVGVTTHSHYQSPEFKYDKFSAVNVMTHGRVWCRAASTVTAADCAFKSLVTFGADGTVAKGDAGLIKTGYTHTGEWFKNKDGVVLVKIQLTQDATAPAATATGGA</sequence>
<evidence type="ECO:0008006" key="3">
    <source>
        <dbReference type="Google" id="ProtNLM"/>
    </source>
</evidence>
<accession>A0A159B7K5</accession>
<dbReference type="EMBL" id="KR269719">
    <property type="protein sequence ID" value="AKJ73013.1"/>
    <property type="molecule type" value="Genomic_DNA"/>
</dbReference>
<dbReference type="Proteomes" id="UP000203829">
    <property type="component" value="Segment"/>
</dbReference>
<dbReference type="GeneID" id="29065142"/>
<organism evidence="1 2">
    <name type="scientific">Klebsiella phage PKP126</name>
    <dbReference type="NCBI Taxonomy" id="1654927"/>
    <lineage>
        <taxon>Viruses</taxon>
        <taxon>Duplodnaviria</taxon>
        <taxon>Heunggongvirae</taxon>
        <taxon>Uroviricota</taxon>
        <taxon>Caudoviricetes</taxon>
        <taxon>Drexlerviridae</taxon>
        <taxon>Webervirus</taxon>
        <taxon>Webervirus PKP126</taxon>
    </lineage>
</organism>
<name>A0A159B7K5_9CAUD</name>